<evidence type="ECO:0000256" key="4">
    <source>
        <dbReference type="ARBA" id="ARBA00022723"/>
    </source>
</evidence>
<feature type="binding site" evidence="9">
    <location>
        <position position="302"/>
    </location>
    <ligand>
        <name>tRNA</name>
        <dbReference type="ChEBI" id="CHEBI:17843"/>
    </ligand>
</feature>
<comment type="catalytic activity">
    <reaction evidence="9">
        <text>epoxyqueuosine(34) in tRNA + AH2 = queuosine(34) in tRNA + A + H2O</text>
        <dbReference type="Rhea" id="RHEA:32159"/>
        <dbReference type="Rhea" id="RHEA-COMP:18571"/>
        <dbReference type="Rhea" id="RHEA-COMP:18582"/>
        <dbReference type="ChEBI" id="CHEBI:13193"/>
        <dbReference type="ChEBI" id="CHEBI:15377"/>
        <dbReference type="ChEBI" id="CHEBI:17499"/>
        <dbReference type="ChEBI" id="CHEBI:194431"/>
        <dbReference type="ChEBI" id="CHEBI:194443"/>
        <dbReference type="EC" id="1.17.99.6"/>
    </reaction>
</comment>
<feature type="binding site" evidence="9">
    <location>
        <position position="218"/>
    </location>
    <ligand>
        <name>[4Fe-4S] cluster</name>
        <dbReference type="ChEBI" id="CHEBI:49883"/>
        <label>2</label>
    </ligand>
</feature>
<dbReference type="GO" id="GO:0046872">
    <property type="term" value="F:metal ion binding"/>
    <property type="evidence" value="ECO:0007669"/>
    <property type="project" value="UniProtKB-KW"/>
</dbReference>
<comment type="cofactor">
    <cofactor evidence="9">
        <name>cob(II)alamin</name>
        <dbReference type="ChEBI" id="CHEBI:16304"/>
    </cofactor>
</comment>
<dbReference type="EMBL" id="CP000302">
    <property type="protein sequence ID" value="ABE54023.1"/>
    <property type="molecule type" value="Genomic_DNA"/>
</dbReference>
<comment type="caution">
    <text evidence="9">Lacks conserved residue(s) required for the propagation of feature annotation.</text>
</comment>
<evidence type="ECO:0000313" key="12">
    <source>
        <dbReference type="EMBL" id="ABE54023.1"/>
    </source>
</evidence>
<accession>Q12RA3</accession>
<dbReference type="GO" id="GO:0005737">
    <property type="term" value="C:cytoplasm"/>
    <property type="evidence" value="ECO:0007669"/>
    <property type="project" value="UniProtKB-SubCell"/>
</dbReference>
<dbReference type="GO" id="GO:0052693">
    <property type="term" value="F:epoxyqueuosine reductase activity"/>
    <property type="evidence" value="ECO:0007669"/>
    <property type="project" value="UniProtKB-UniRule"/>
</dbReference>
<keyword evidence="6 9" id="KW-0560">Oxidoreductase</keyword>
<feature type="binding site" evidence="9">
    <location>
        <position position="208"/>
    </location>
    <ligand>
        <name>[4Fe-4S] cluster</name>
        <dbReference type="ChEBI" id="CHEBI:49883"/>
        <label>1</label>
    </ligand>
</feature>
<feature type="binding site" evidence="9">
    <location>
        <position position="319"/>
    </location>
    <ligand>
        <name>tRNA</name>
        <dbReference type="ChEBI" id="CHEBI:17843"/>
    </ligand>
</feature>
<keyword evidence="5 9" id="KW-0671">Queuosine biosynthesis</keyword>
<dbReference type="STRING" id="318161.Sden_0733"/>
<protein>
    <recommendedName>
        <fullName evidence="9">Epoxyqueuosine reductase</fullName>
        <ecNumber evidence="9">1.17.99.6</ecNumber>
    </recommendedName>
    <alternativeName>
        <fullName evidence="9">Queuosine biosynthesis protein QueG</fullName>
    </alternativeName>
</protein>
<comment type="cofactor">
    <cofactor evidence="9">
        <name>[4Fe-4S] cluster</name>
        <dbReference type="ChEBI" id="CHEBI:49883"/>
    </cofactor>
    <text evidence="9">Binds 2 [4Fe-4S] clusters per monomer.</text>
</comment>
<dbReference type="DNASU" id="4016839"/>
<feature type="binding site" evidence="9">
    <location>
        <position position="72"/>
    </location>
    <ligand>
        <name>cob(II)alamin</name>
        <dbReference type="ChEBI" id="CHEBI:16304"/>
    </ligand>
</feature>
<evidence type="ECO:0000256" key="1">
    <source>
        <dbReference type="ARBA" id="ARBA00022485"/>
    </source>
</evidence>
<feature type="binding site" evidence="9">
    <location>
        <position position="234"/>
    </location>
    <ligand>
        <name>[4Fe-4S] cluster</name>
        <dbReference type="ChEBI" id="CHEBI:49883"/>
        <label>2</label>
    </ligand>
</feature>
<feature type="binding site" evidence="9">
    <location>
        <position position="172"/>
    </location>
    <ligand>
        <name>cob(II)alamin</name>
        <dbReference type="ChEBI" id="CHEBI:16304"/>
    </ligand>
</feature>
<feature type="active site" description="Proton donor" evidence="9">
    <location>
        <position position="154"/>
    </location>
</feature>
<evidence type="ECO:0000313" key="13">
    <source>
        <dbReference type="Proteomes" id="UP000001982"/>
    </source>
</evidence>
<evidence type="ECO:0000256" key="8">
    <source>
        <dbReference type="ARBA" id="ARBA00023014"/>
    </source>
</evidence>
<dbReference type="GO" id="GO:0031419">
    <property type="term" value="F:cobalamin binding"/>
    <property type="evidence" value="ECO:0007669"/>
    <property type="project" value="UniProtKB-KW"/>
</dbReference>
<feature type="binding site" evidence="9">
    <location>
        <begin position="261"/>
        <end position="262"/>
    </location>
    <ligand>
        <name>cob(II)alamin</name>
        <dbReference type="ChEBI" id="CHEBI:16304"/>
    </ligand>
</feature>
<dbReference type="InterPro" id="IPR004453">
    <property type="entry name" value="QueG"/>
</dbReference>
<dbReference type="NCBIfam" id="TIGR00276">
    <property type="entry name" value="tRNA epoxyqueuosine(34) reductase QueG"/>
    <property type="match status" value="1"/>
</dbReference>
<dbReference type="PANTHER" id="PTHR30002:SF4">
    <property type="entry name" value="EPOXYQUEUOSINE REDUCTASE"/>
    <property type="match status" value="1"/>
</dbReference>
<evidence type="ECO:0000256" key="2">
    <source>
        <dbReference type="ARBA" id="ARBA00022490"/>
    </source>
</evidence>
<dbReference type="SUPFAM" id="SSF46548">
    <property type="entry name" value="alpha-helical ferredoxin"/>
    <property type="match status" value="1"/>
</dbReference>
<dbReference type="PROSITE" id="PS00198">
    <property type="entry name" value="4FE4S_FER_1"/>
    <property type="match status" value="1"/>
</dbReference>
<feature type="binding site" evidence="9">
    <location>
        <position position="264"/>
    </location>
    <ligand>
        <name>[4Fe-4S] cluster</name>
        <dbReference type="ChEBI" id="CHEBI:49883"/>
        <label>2</label>
    </ligand>
</feature>
<keyword evidence="13" id="KW-1185">Reference proteome</keyword>
<organism evidence="12 13">
    <name type="scientific">Shewanella denitrificans (strain OS217 / ATCC BAA-1090 / DSM 15013)</name>
    <dbReference type="NCBI Taxonomy" id="318161"/>
    <lineage>
        <taxon>Bacteria</taxon>
        <taxon>Pseudomonadati</taxon>
        <taxon>Pseudomonadota</taxon>
        <taxon>Gammaproteobacteria</taxon>
        <taxon>Alteromonadales</taxon>
        <taxon>Shewanellaceae</taxon>
        <taxon>Shewanella</taxon>
    </lineage>
</organism>
<dbReference type="RefSeq" id="WP_011495188.1">
    <property type="nucleotide sequence ID" value="NC_007954.1"/>
</dbReference>
<dbReference type="Pfam" id="PF13484">
    <property type="entry name" value="Fer4_16"/>
    <property type="match status" value="1"/>
</dbReference>
<feature type="compositionally biased region" description="Basic and acidic residues" evidence="10">
    <location>
        <begin position="405"/>
        <end position="415"/>
    </location>
</feature>
<proteinExistence type="inferred from homology"/>
<dbReference type="InterPro" id="IPR017896">
    <property type="entry name" value="4Fe4S_Fe-S-bd"/>
</dbReference>
<keyword evidence="9" id="KW-0170">Cobalt</keyword>
<feature type="binding site" evidence="9">
    <location>
        <position position="261"/>
    </location>
    <ligand>
        <name>[4Fe-4S] cluster</name>
        <dbReference type="ChEBI" id="CHEBI:49883"/>
        <label>2</label>
    </ligand>
</feature>
<reference evidence="12 13" key="1">
    <citation type="submission" date="2006-03" db="EMBL/GenBank/DDBJ databases">
        <title>Complete sequence of Shewanella denitrificans OS217.</title>
        <authorList>
            <consortium name="US DOE Joint Genome Institute"/>
            <person name="Copeland A."/>
            <person name="Lucas S."/>
            <person name="Lapidus A."/>
            <person name="Barry K."/>
            <person name="Detter J.C."/>
            <person name="Glavina del Rio T."/>
            <person name="Hammon N."/>
            <person name="Israni S."/>
            <person name="Dalin E."/>
            <person name="Tice H."/>
            <person name="Pitluck S."/>
            <person name="Brettin T."/>
            <person name="Bruce D."/>
            <person name="Han C."/>
            <person name="Tapia R."/>
            <person name="Gilna P."/>
            <person name="Kiss H."/>
            <person name="Schmutz J."/>
            <person name="Larimer F."/>
            <person name="Land M."/>
            <person name="Hauser L."/>
            <person name="Kyrpides N."/>
            <person name="Lykidis A."/>
            <person name="Richardson P."/>
        </authorList>
    </citation>
    <scope>NUCLEOTIDE SEQUENCE [LARGE SCALE GENOMIC DNA]</scope>
    <source>
        <strain evidence="13">OS217 / ATCC BAA-1090 / DSM 15013</strain>
    </source>
</reference>
<evidence type="ECO:0000256" key="5">
    <source>
        <dbReference type="ARBA" id="ARBA00022785"/>
    </source>
</evidence>
<keyword evidence="1 9" id="KW-0004">4Fe-4S</keyword>
<evidence type="ECO:0000256" key="6">
    <source>
        <dbReference type="ARBA" id="ARBA00023002"/>
    </source>
</evidence>
<sequence>MSSNESQTLATISPTALSQLARYIKQWGQELGFAQVGITDTDLSEEEAKLQDWLDKGYHGEMGYMANHGMMRARPHELHQGTKRVVSLRMDYLPPSAGFATNLIDPTLGYISRYAGGRDYHKLMRQRIKKLGDKIEAYCQEQGFGATDSRPFVDSAPVMERPLAEKAGIGWTGKHSLILNHNAGSWFFLGELFINLPLPLDIPISDGCNTCVACIKSCPTGAIVEPYVVDGRRCISYLTIELQGAIPEEFRPLMGNRIYGCDDCQLVCPINAQAPLTQEHDFHIRQQILQPELLTLFNWSEKTFLSLTEGSAIRRIGHKRWLRNIAIALGNAPANPNIIEALSARKASDEVDDMVLEHINWALAQQQAKVQQQTKVQQQAKVQQAVQFEPARETPAQRKTARVVRSVEKGLPRDA</sequence>
<evidence type="ECO:0000256" key="10">
    <source>
        <dbReference type="SAM" id="MobiDB-lite"/>
    </source>
</evidence>
<name>Q12RA3_SHEDO</name>
<dbReference type="GO" id="GO:0008616">
    <property type="term" value="P:tRNA queuosine(34) biosynthetic process"/>
    <property type="evidence" value="ECO:0007669"/>
    <property type="project" value="UniProtKB-UniRule"/>
</dbReference>
<comment type="function">
    <text evidence="9">Catalyzes the conversion of epoxyqueuosine (oQ) to queuosine (Q), which is a hypermodified base found in the wobble positions of tRNA(Asp), tRNA(Asn), tRNA(His) and tRNA(Tyr).</text>
</comment>
<keyword evidence="4 9" id="KW-0479">Metal-binding</keyword>
<feature type="binding site" evidence="9">
    <location>
        <position position="268"/>
    </location>
    <ligand>
        <name>[4Fe-4S] cluster</name>
        <dbReference type="ChEBI" id="CHEBI:49883"/>
        <label>1</label>
    </ligand>
</feature>
<dbReference type="FunFam" id="3.30.70.20:FF:000017">
    <property type="entry name" value="Epoxyqueuosine reductase"/>
    <property type="match status" value="1"/>
</dbReference>
<dbReference type="PROSITE" id="PS51379">
    <property type="entry name" value="4FE4S_FER_2"/>
    <property type="match status" value="1"/>
</dbReference>
<dbReference type="InterPro" id="IPR017900">
    <property type="entry name" value="4Fe4S_Fe_S_CS"/>
</dbReference>
<comment type="subcellular location">
    <subcellularLocation>
        <location evidence="9">Cytoplasm</location>
    </subcellularLocation>
</comment>
<dbReference type="eggNOG" id="COG1600">
    <property type="taxonomic scope" value="Bacteria"/>
</dbReference>
<feature type="binding site" evidence="9">
    <location>
        <position position="211"/>
    </location>
    <ligand>
        <name>[4Fe-4S] cluster</name>
        <dbReference type="ChEBI" id="CHEBI:49883"/>
        <label>1</label>
    </ligand>
</feature>
<dbReference type="EC" id="1.17.99.6" evidence="9"/>
<dbReference type="UniPathway" id="UPA00392"/>
<evidence type="ECO:0000256" key="9">
    <source>
        <dbReference type="HAMAP-Rule" id="MF_00916"/>
    </source>
</evidence>
<keyword evidence="7 9" id="KW-0408">Iron</keyword>
<feature type="binding site" evidence="9">
    <location>
        <position position="178"/>
    </location>
    <ligand>
        <name>cob(II)alamin</name>
        <dbReference type="ChEBI" id="CHEBI:16304"/>
    </ligand>
</feature>
<dbReference type="AlphaFoldDB" id="Q12RA3"/>
<feature type="region of interest" description="Disordered" evidence="10">
    <location>
        <begin position="386"/>
        <end position="415"/>
    </location>
</feature>
<feature type="domain" description="4Fe-4S ferredoxin-type" evidence="11">
    <location>
        <begin position="196"/>
        <end position="228"/>
    </location>
</feature>
<comment type="similarity">
    <text evidence="9">Belongs to the QueG family.</text>
</comment>
<dbReference type="HOGENOM" id="CLU_030790_0_1_6"/>
<gene>
    <name evidence="9" type="primary">queG</name>
    <name evidence="12" type="ordered locus">Sden_0733</name>
</gene>
<feature type="binding site" evidence="9">
    <location>
        <position position="214"/>
    </location>
    <ligand>
        <name>[4Fe-4S] cluster</name>
        <dbReference type="ChEBI" id="CHEBI:49883"/>
        <label>1</label>
    </ligand>
</feature>
<feature type="binding site" evidence="9">
    <location>
        <position position="189"/>
    </location>
    <ligand>
        <name>cob(II)alamin</name>
        <dbReference type="ChEBI" id="CHEBI:16304"/>
    </ligand>
</feature>
<dbReference type="Proteomes" id="UP000001982">
    <property type="component" value="Chromosome"/>
</dbReference>
<dbReference type="Pfam" id="PF08331">
    <property type="entry name" value="QueG_DUF1730"/>
    <property type="match status" value="1"/>
</dbReference>
<keyword evidence="8 9" id="KW-0411">Iron-sulfur</keyword>
<dbReference type="PANTHER" id="PTHR30002">
    <property type="entry name" value="EPOXYQUEUOSINE REDUCTASE"/>
    <property type="match status" value="1"/>
</dbReference>
<dbReference type="KEGG" id="sdn:Sden_0733"/>
<dbReference type="InterPro" id="IPR013542">
    <property type="entry name" value="QueG_DUF1730"/>
</dbReference>
<dbReference type="HAMAP" id="MF_00916">
    <property type="entry name" value="QueG"/>
    <property type="match status" value="1"/>
</dbReference>
<evidence type="ECO:0000259" key="11">
    <source>
        <dbReference type="PROSITE" id="PS51379"/>
    </source>
</evidence>
<keyword evidence="9" id="KW-0846">Cobalamin</keyword>
<keyword evidence="3 9" id="KW-0819">tRNA processing</keyword>
<dbReference type="OrthoDB" id="9784571at2"/>
<feature type="binding site" evidence="9">
    <location>
        <position position="154"/>
    </location>
    <ligand>
        <name>cob(II)alamin</name>
        <dbReference type="ChEBI" id="CHEBI:16304"/>
    </ligand>
</feature>
<dbReference type="Gene3D" id="3.30.70.20">
    <property type="match status" value="1"/>
</dbReference>
<comment type="pathway">
    <text evidence="9">tRNA modification; tRNA-queuosine biosynthesis.</text>
</comment>
<keyword evidence="2 9" id="KW-0963">Cytoplasm</keyword>
<comment type="subunit">
    <text evidence="9">Monomer.</text>
</comment>
<feature type="binding site" evidence="9">
    <location>
        <position position="236"/>
    </location>
    <ligand>
        <name>cob(II)alamin</name>
        <dbReference type="ChEBI" id="CHEBI:16304"/>
    </ligand>
</feature>
<evidence type="ECO:0000256" key="7">
    <source>
        <dbReference type="ARBA" id="ARBA00023004"/>
    </source>
</evidence>
<evidence type="ECO:0000256" key="3">
    <source>
        <dbReference type="ARBA" id="ARBA00022694"/>
    </source>
</evidence>
<dbReference type="GO" id="GO:0051539">
    <property type="term" value="F:4 iron, 4 sulfur cluster binding"/>
    <property type="evidence" value="ECO:0007669"/>
    <property type="project" value="UniProtKB-KW"/>
</dbReference>